<accession>A0A5J5ICG0</accession>
<protein>
    <submittedName>
        <fullName evidence="8">RagB/SusD family nutrient uptake outer membrane protein</fullName>
    </submittedName>
</protein>
<dbReference type="Gene3D" id="1.25.40.390">
    <property type="match status" value="1"/>
</dbReference>
<dbReference type="CDD" id="cd08977">
    <property type="entry name" value="SusD"/>
    <property type="match status" value="1"/>
</dbReference>
<dbReference type="GO" id="GO:0009279">
    <property type="term" value="C:cell outer membrane"/>
    <property type="evidence" value="ECO:0007669"/>
    <property type="project" value="UniProtKB-SubCell"/>
</dbReference>
<feature type="domain" description="RagB/SusD" evidence="6">
    <location>
        <begin position="339"/>
        <end position="473"/>
    </location>
</feature>
<organism evidence="8 9">
    <name type="scientific">Ginsengibacter hankyongi</name>
    <dbReference type="NCBI Taxonomy" id="2607284"/>
    <lineage>
        <taxon>Bacteria</taxon>
        <taxon>Pseudomonadati</taxon>
        <taxon>Bacteroidota</taxon>
        <taxon>Chitinophagia</taxon>
        <taxon>Chitinophagales</taxon>
        <taxon>Chitinophagaceae</taxon>
        <taxon>Ginsengibacter</taxon>
    </lineage>
</organism>
<gene>
    <name evidence="8" type="ORF">FW778_18245</name>
</gene>
<dbReference type="Proteomes" id="UP000326903">
    <property type="component" value="Unassembled WGS sequence"/>
</dbReference>
<keyword evidence="3" id="KW-0732">Signal</keyword>
<dbReference type="RefSeq" id="WP_150416301.1">
    <property type="nucleotide sequence ID" value="NZ_VYQF01000007.1"/>
</dbReference>
<dbReference type="InterPro" id="IPR012944">
    <property type="entry name" value="SusD_RagB_dom"/>
</dbReference>
<evidence type="ECO:0000313" key="8">
    <source>
        <dbReference type="EMBL" id="KAA9036559.1"/>
    </source>
</evidence>
<keyword evidence="4" id="KW-0472">Membrane</keyword>
<evidence type="ECO:0000256" key="1">
    <source>
        <dbReference type="ARBA" id="ARBA00004442"/>
    </source>
</evidence>
<keyword evidence="5" id="KW-0998">Cell outer membrane</keyword>
<evidence type="ECO:0000256" key="2">
    <source>
        <dbReference type="ARBA" id="ARBA00006275"/>
    </source>
</evidence>
<feature type="domain" description="SusD-like N-terminal" evidence="7">
    <location>
        <begin position="80"/>
        <end position="221"/>
    </location>
</feature>
<comment type="caution">
    <text evidence="8">The sequence shown here is derived from an EMBL/GenBank/DDBJ whole genome shotgun (WGS) entry which is preliminary data.</text>
</comment>
<dbReference type="AlphaFoldDB" id="A0A5J5ICG0"/>
<sequence>MKHIITILFVGLIFTSCSKVLDKKPEAVFSPANFYKTSADGIAAVSAVYSPLFSPNLYNQVMWVFQDQSTDDAEWGNGRNTANQAKNDLDKYTFTPSTVYFYALWTTCYQAINRANTAIDNIPGITMDATLKSRLIGEAAFLRAFYYFTLVRLYGKVPLITKATKDLSNLNVPRSPVDSVYTQIIKDFTVAENSLPLSYSGTDKGRATKGAAKAFVASVYLTLQQWDKASAKAKEVIDLESQGIYGLWTNYSDAFLVANKNGKESIFEIQALGGGFGQGSFMQGYMRAPYDRGGYGDDPPTKNIYDSYSTSDKRRDVNLKLFTSPPAPSSILFPCYVGKYQDPGATANGEGNNNYPIFRYAEILLIYAEALNEQGSNNPDAYAAINRIRNRAGLNDLTPNLSQGQFRDSVYLERRLELAFEGHRRYDLIRTGKLAEAVNAQNPSIIIKPYQVLFPIPQSERDANHMLDQNPGY</sequence>
<reference evidence="8 9" key="1">
    <citation type="submission" date="2019-09" db="EMBL/GenBank/DDBJ databases">
        <title>Draft genome sequence of Ginsengibacter sp. BR5-29.</title>
        <authorList>
            <person name="Im W.-T."/>
        </authorList>
    </citation>
    <scope>NUCLEOTIDE SEQUENCE [LARGE SCALE GENOMIC DNA]</scope>
    <source>
        <strain evidence="8 9">BR5-29</strain>
    </source>
</reference>
<keyword evidence="9" id="KW-1185">Reference proteome</keyword>
<dbReference type="InterPro" id="IPR011990">
    <property type="entry name" value="TPR-like_helical_dom_sf"/>
</dbReference>
<comment type="similarity">
    <text evidence="2">Belongs to the SusD family.</text>
</comment>
<dbReference type="InterPro" id="IPR033985">
    <property type="entry name" value="SusD-like_N"/>
</dbReference>
<dbReference type="Pfam" id="PF07980">
    <property type="entry name" value="SusD_RagB"/>
    <property type="match status" value="1"/>
</dbReference>
<evidence type="ECO:0000313" key="9">
    <source>
        <dbReference type="Proteomes" id="UP000326903"/>
    </source>
</evidence>
<name>A0A5J5ICG0_9BACT</name>
<evidence type="ECO:0000256" key="4">
    <source>
        <dbReference type="ARBA" id="ARBA00023136"/>
    </source>
</evidence>
<proteinExistence type="inferred from homology"/>
<dbReference type="PROSITE" id="PS51257">
    <property type="entry name" value="PROKAR_LIPOPROTEIN"/>
    <property type="match status" value="1"/>
</dbReference>
<evidence type="ECO:0000259" key="7">
    <source>
        <dbReference type="Pfam" id="PF14322"/>
    </source>
</evidence>
<comment type="subcellular location">
    <subcellularLocation>
        <location evidence="1">Cell outer membrane</location>
    </subcellularLocation>
</comment>
<evidence type="ECO:0000256" key="3">
    <source>
        <dbReference type="ARBA" id="ARBA00022729"/>
    </source>
</evidence>
<dbReference type="Pfam" id="PF14322">
    <property type="entry name" value="SusD-like_3"/>
    <property type="match status" value="1"/>
</dbReference>
<evidence type="ECO:0000259" key="6">
    <source>
        <dbReference type="Pfam" id="PF07980"/>
    </source>
</evidence>
<dbReference type="EMBL" id="VYQF01000007">
    <property type="protein sequence ID" value="KAA9036559.1"/>
    <property type="molecule type" value="Genomic_DNA"/>
</dbReference>
<evidence type="ECO:0000256" key="5">
    <source>
        <dbReference type="ARBA" id="ARBA00023237"/>
    </source>
</evidence>
<dbReference type="SUPFAM" id="SSF48452">
    <property type="entry name" value="TPR-like"/>
    <property type="match status" value="1"/>
</dbReference>